<name>A0A5J4ZVB3_9ASTE</name>
<organism evidence="2 3">
    <name type="scientific">Nyssa sinensis</name>
    <dbReference type="NCBI Taxonomy" id="561372"/>
    <lineage>
        <taxon>Eukaryota</taxon>
        <taxon>Viridiplantae</taxon>
        <taxon>Streptophyta</taxon>
        <taxon>Embryophyta</taxon>
        <taxon>Tracheophyta</taxon>
        <taxon>Spermatophyta</taxon>
        <taxon>Magnoliopsida</taxon>
        <taxon>eudicotyledons</taxon>
        <taxon>Gunneridae</taxon>
        <taxon>Pentapetalae</taxon>
        <taxon>asterids</taxon>
        <taxon>Cornales</taxon>
        <taxon>Nyssaceae</taxon>
        <taxon>Nyssa</taxon>
    </lineage>
</organism>
<proteinExistence type="predicted"/>
<gene>
    <name evidence="2" type="ORF">F0562_011781</name>
</gene>
<accession>A0A5J4ZVB3</accession>
<reference evidence="2 3" key="1">
    <citation type="submission" date="2019-09" db="EMBL/GenBank/DDBJ databases">
        <title>A chromosome-level genome assembly of the Chinese tupelo Nyssa sinensis.</title>
        <authorList>
            <person name="Yang X."/>
            <person name="Kang M."/>
            <person name="Yang Y."/>
            <person name="Xiong H."/>
            <person name="Wang M."/>
            <person name="Zhang Z."/>
            <person name="Wang Z."/>
            <person name="Wu H."/>
            <person name="Ma T."/>
            <person name="Liu J."/>
            <person name="Xi Z."/>
        </authorList>
    </citation>
    <scope>NUCLEOTIDE SEQUENCE [LARGE SCALE GENOMIC DNA]</scope>
    <source>
        <strain evidence="2">J267</strain>
        <tissue evidence="2">Leaf</tissue>
    </source>
</reference>
<evidence type="ECO:0000256" key="1">
    <source>
        <dbReference type="SAM" id="MobiDB-lite"/>
    </source>
</evidence>
<sequence>MAGNSPEARCCEAEECSHTARETEEMGDDEGKPSDQMQADFSELTSKATRHLQSYAEGEGSDAGDPGMGYLTGQEKEPLLYTPLAVVATREESWQENCRMTTAGSQDIEVYDKKGDQDG</sequence>
<protein>
    <submittedName>
        <fullName evidence="2">Uncharacterized protein</fullName>
    </submittedName>
</protein>
<keyword evidence="3" id="KW-1185">Reference proteome</keyword>
<feature type="compositionally biased region" description="Basic and acidic residues" evidence="1">
    <location>
        <begin position="9"/>
        <end position="33"/>
    </location>
</feature>
<evidence type="ECO:0000313" key="3">
    <source>
        <dbReference type="Proteomes" id="UP000325577"/>
    </source>
</evidence>
<dbReference type="EMBL" id="CM018048">
    <property type="protein sequence ID" value="KAA8521067.1"/>
    <property type="molecule type" value="Genomic_DNA"/>
</dbReference>
<feature type="region of interest" description="Disordered" evidence="1">
    <location>
        <begin position="1"/>
        <end position="72"/>
    </location>
</feature>
<feature type="compositionally biased region" description="Polar residues" evidence="1">
    <location>
        <begin position="35"/>
        <end position="47"/>
    </location>
</feature>
<evidence type="ECO:0000313" key="2">
    <source>
        <dbReference type="EMBL" id="KAA8521067.1"/>
    </source>
</evidence>
<dbReference type="AlphaFoldDB" id="A0A5J4ZVB3"/>
<dbReference type="Proteomes" id="UP000325577">
    <property type="component" value="Linkage Group LG5"/>
</dbReference>